<sequence length="291" mass="30943">MSDDASRLIDQLFERVKEAEKQTGERDSHAESQINKRLVEQPSAPYYMAQTIIMQEAALKRLNARVEQLERKLTEKPSSGGFLSGLFGGDSSQGTQSRNAQNKAQAGWGDGRAQYKRQGASQQQASGPRAANQTQPNQNYGTGGNRSFLGGALQTAAGVAGGVVVGSMLMNMFGHHTPTEMVDVIQEEPTGQDFSSDNMGDSGAGADDFDSNGFDTSGADQGGFGQAGFDQNNGFDQSNFEQSNFDQSNFDQSNFDQGGFADTGSDSGGFGQGGFDDFGGGFDDFGDDFDI</sequence>
<dbReference type="Proteomes" id="UP001379949">
    <property type="component" value="Unassembled WGS sequence"/>
</dbReference>
<feature type="compositionally biased region" description="Polar residues" evidence="1">
    <location>
        <begin position="236"/>
        <end position="256"/>
    </location>
</feature>
<evidence type="ECO:0000313" key="3">
    <source>
        <dbReference type="Proteomes" id="UP001379949"/>
    </source>
</evidence>
<name>A0ABU9G9X9_9GAMM</name>
<feature type="compositionally biased region" description="Gly residues" evidence="1">
    <location>
        <begin position="266"/>
        <end position="283"/>
    </location>
</feature>
<feature type="region of interest" description="Disordered" evidence="1">
    <location>
        <begin position="77"/>
        <end position="146"/>
    </location>
</feature>
<feature type="region of interest" description="Disordered" evidence="1">
    <location>
        <begin position="236"/>
        <end position="291"/>
    </location>
</feature>
<dbReference type="Pfam" id="PF09849">
    <property type="entry name" value="DUF2076"/>
    <property type="match status" value="1"/>
</dbReference>
<dbReference type="RefSeq" id="WP_341567984.1">
    <property type="nucleotide sequence ID" value="NZ_JBAKAR010000017.1"/>
</dbReference>
<accession>A0ABU9G9X9</accession>
<feature type="compositionally biased region" description="Polar residues" evidence="1">
    <location>
        <begin position="93"/>
        <end position="104"/>
    </location>
</feature>
<gene>
    <name evidence="2" type="ORF">V6242_15745</name>
</gene>
<reference evidence="2 3" key="1">
    <citation type="submission" date="2024-02" db="EMBL/GenBank/DDBJ databases">
        <title>Bacteria isolated from the canopy kelp, Nereocystis luetkeana.</title>
        <authorList>
            <person name="Pfister C.A."/>
            <person name="Younker I.T."/>
            <person name="Light S.H."/>
        </authorList>
    </citation>
    <scope>NUCLEOTIDE SEQUENCE [LARGE SCALE GENOMIC DNA]</scope>
    <source>
        <strain evidence="2 3">TI.4.07</strain>
    </source>
</reference>
<keyword evidence="3" id="KW-1185">Reference proteome</keyword>
<protein>
    <submittedName>
        <fullName evidence="2">DUF2076 domain-containing protein</fullName>
    </submittedName>
</protein>
<evidence type="ECO:0000256" key="1">
    <source>
        <dbReference type="SAM" id="MobiDB-lite"/>
    </source>
</evidence>
<dbReference type="EMBL" id="JBAKAR010000017">
    <property type="protein sequence ID" value="MEL0614608.1"/>
    <property type="molecule type" value="Genomic_DNA"/>
</dbReference>
<evidence type="ECO:0000313" key="2">
    <source>
        <dbReference type="EMBL" id="MEL0614608.1"/>
    </source>
</evidence>
<feature type="compositionally biased region" description="Polar residues" evidence="1">
    <location>
        <begin position="119"/>
        <end position="140"/>
    </location>
</feature>
<comment type="caution">
    <text evidence="2">The sequence shown here is derived from an EMBL/GenBank/DDBJ whole genome shotgun (WGS) entry which is preliminary data.</text>
</comment>
<dbReference type="InterPro" id="IPR018648">
    <property type="entry name" value="DUF2076"/>
</dbReference>
<proteinExistence type="predicted"/>
<organism evidence="2 3">
    <name type="scientific">Marinomonas arenicola</name>
    <dbReference type="NCBI Taxonomy" id="569601"/>
    <lineage>
        <taxon>Bacteria</taxon>
        <taxon>Pseudomonadati</taxon>
        <taxon>Pseudomonadota</taxon>
        <taxon>Gammaproteobacteria</taxon>
        <taxon>Oceanospirillales</taxon>
        <taxon>Oceanospirillaceae</taxon>
        <taxon>Marinomonas</taxon>
    </lineage>
</organism>